<keyword evidence="2" id="KW-1185">Reference proteome</keyword>
<comment type="caution">
    <text evidence="1">The sequence shown here is derived from an EMBL/GenBank/DDBJ whole genome shotgun (WGS) entry which is preliminary data.</text>
</comment>
<reference evidence="1" key="2">
    <citation type="submission" date="2022-01" db="EMBL/GenBank/DDBJ databases">
        <authorList>
            <person name="Yamashiro T."/>
            <person name="Shiraishi A."/>
            <person name="Satake H."/>
            <person name="Nakayama K."/>
        </authorList>
    </citation>
    <scope>NUCLEOTIDE SEQUENCE</scope>
</reference>
<dbReference type="EMBL" id="BQNB010016832">
    <property type="protein sequence ID" value="GJT56315.1"/>
    <property type="molecule type" value="Genomic_DNA"/>
</dbReference>
<evidence type="ECO:0000313" key="2">
    <source>
        <dbReference type="Proteomes" id="UP001151760"/>
    </source>
</evidence>
<sequence>MRLEHVLRGNKRLEGKCGMQANLLKERGTEIAGLKAQLSLKEAEVVEAIRLRSRITDIEAADATRTGELKSLKERNAALESAAVAKDSEITKLTQDLSSLQLSCDDLSIKASTFECEKDKLVDQDEQVKALSDHVAHIDSDLMDMALHMDEEFYPHYLTTNARRRWILSRDLKLVIMKCLQSSEYLAALGGALGRAIDKGMQDGLKADVDHGRAGKGLDVIVAYDPSAKANFVSAIDALRVVNFLLLAQLESRKDASMADIFDLLRLEGPAAETPKASQLQPSFEQLMVPIHRLEDQVVIGETSLSFALDVAHSRVQRLKGDVAACRPSLTDAMVPLLEPLSVRSLTGKASIPWFLPRM</sequence>
<evidence type="ECO:0000313" key="1">
    <source>
        <dbReference type="EMBL" id="GJT56315.1"/>
    </source>
</evidence>
<protein>
    <submittedName>
        <fullName evidence="1">Uncharacterized protein</fullName>
    </submittedName>
</protein>
<name>A0ABQ5EZB9_9ASTR</name>
<accession>A0ABQ5EZB9</accession>
<dbReference type="Proteomes" id="UP001151760">
    <property type="component" value="Unassembled WGS sequence"/>
</dbReference>
<organism evidence="1 2">
    <name type="scientific">Tanacetum coccineum</name>
    <dbReference type="NCBI Taxonomy" id="301880"/>
    <lineage>
        <taxon>Eukaryota</taxon>
        <taxon>Viridiplantae</taxon>
        <taxon>Streptophyta</taxon>
        <taxon>Embryophyta</taxon>
        <taxon>Tracheophyta</taxon>
        <taxon>Spermatophyta</taxon>
        <taxon>Magnoliopsida</taxon>
        <taxon>eudicotyledons</taxon>
        <taxon>Gunneridae</taxon>
        <taxon>Pentapetalae</taxon>
        <taxon>asterids</taxon>
        <taxon>campanulids</taxon>
        <taxon>Asterales</taxon>
        <taxon>Asteraceae</taxon>
        <taxon>Asteroideae</taxon>
        <taxon>Anthemideae</taxon>
        <taxon>Anthemidinae</taxon>
        <taxon>Tanacetum</taxon>
    </lineage>
</organism>
<proteinExistence type="predicted"/>
<gene>
    <name evidence="1" type="ORF">Tco_0991369</name>
</gene>
<reference evidence="1" key="1">
    <citation type="journal article" date="2022" name="Int. J. Mol. Sci.">
        <title>Draft Genome of Tanacetum Coccineum: Genomic Comparison of Closely Related Tanacetum-Family Plants.</title>
        <authorList>
            <person name="Yamashiro T."/>
            <person name="Shiraishi A."/>
            <person name="Nakayama K."/>
            <person name="Satake H."/>
        </authorList>
    </citation>
    <scope>NUCLEOTIDE SEQUENCE</scope>
</reference>